<dbReference type="RefSeq" id="XP_026483562.1">
    <property type="nucleotide sequence ID" value="XM_026627777.2"/>
</dbReference>
<evidence type="ECO:0000256" key="2">
    <source>
        <dbReference type="ARBA" id="ARBA00007414"/>
    </source>
</evidence>
<keyword evidence="3" id="KW-0337">GPI-anchor biosynthesis</keyword>
<evidence type="ECO:0000256" key="7">
    <source>
        <dbReference type="ARBA" id="ARBA00023136"/>
    </source>
</evidence>
<sequence>MYLPLHNASNRKYFIKIPIKKLGLCTVSLPLFAFITCVFITLYKDFEIANNTHCNVPNVFPSISASIGSYEPQRTIWRLAIYVHAPLRFFIIYLRWDYYRKTISQNCIFVVKLAVFLNIIENLSLIGLTHWTSSQYYPFHEACFKTFIGTSIFYMLFTCMMLTKYRRRATQTDLEIYSMKLKWRAFFVNVASFAFAAYFFLRHNRLCEPYVYSMFGFSEYIVVISNIMFHMTTVYDLRSQYIYFTRKGFVID</sequence>
<dbReference type="InterPro" id="IPR039545">
    <property type="entry name" value="PGAP2"/>
</dbReference>
<feature type="domain" description="CWH43-like N-terminal" evidence="9">
    <location>
        <begin position="23"/>
        <end position="238"/>
    </location>
</feature>
<dbReference type="OrthoDB" id="68581at2759"/>
<dbReference type="PANTHER" id="PTHR12892:SF11">
    <property type="entry name" value="POST-GPI ATTACHMENT TO PROTEINS FACTOR 2"/>
    <property type="match status" value="1"/>
</dbReference>
<dbReference type="AlphaFoldDB" id="A0A8B8HFF9"/>
<evidence type="ECO:0000259" key="9">
    <source>
        <dbReference type="Pfam" id="PF10277"/>
    </source>
</evidence>
<accession>A0A8B8HFF9</accession>
<dbReference type="GeneID" id="113391716"/>
<evidence type="ECO:0000256" key="8">
    <source>
        <dbReference type="SAM" id="Phobius"/>
    </source>
</evidence>
<keyword evidence="4 8" id="KW-0812">Transmembrane</keyword>
<feature type="transmembrane region" description="Helical" evidence="8">
    <location>
        <begin position="76"/>
        <end position="96"/>
    </location>
</feature>
<evidence type="ECO:0000313" key="10">
    <source>
        <dbReference type="Proteomes" id="UP001652626"/>
    </source>
</evidence>
<dbReference type="Pfam" id="PF10277">
    <property type="entry name" value="Frag1"/>
    <property type="match status" value="1"/>
</dbReference>
<dbReference type="OMA" id="MRHNARC"/>
<protein>
    <submittedName>
        <fullName evidence="11">Post-GPI attachment to proteins factor 2-like</fullName>
    </submittedName>
</protein>
<dbReference type="GO" id="GO:0006506">
    <property type="term" value="P:GPI anchor biosynthetic process"/>
    <property type="evidence" value="ECO:0007669"/>
    <property type="project" value="UniProtKB-KW"/>
</dbReference>
<dbReference type="Proteomes" id="UP001652626">
    <property type="component" value="Chromosome 10"/>
</dbReference>
<evidence type="ECO:0000256" key="4">
    <source>
        <dbReference type="ARBA" id="ARBA00022692"/>
    </source>
</evidence>
<feature type="transmembrane region" description="Helical" evidence="8">
    <location>
        <begin position="108"/>
        <end position="132"/>
    </location>
</feature>
<name>A0A8B8HFF9_VANTA</name>
<dbReference type="InterPro" id="IPR019402">
    <property type="entry name" value="CWH43_N"/>
</dbReference>
<proteinExistence type="inferred from homology"/>
<evidence type="ECO:0000313" key="11">
    <source>
        <dbReference type="RefSeq" id="XP_026483562.1"/>
    </source>
</evidence>
<reference evidence="11" key="1">
    <citation type="submission" date="2025-08" db="UniProtKB">
        <authorList>
            <consortium name="RefSeq"/>
        </authorList>
    </citation>
    <scope>IDENTIFICATION</scope>
    <source>
        <tissue evidence="11">Whole body</tissue>
    </source>
</reference>
<keyword evidence="10" id="KW-1185">Reference proteome</keyword>
<dbReference type="GO" id="GO:0005789">
    <property type="term" value="C:endoplasmic reticulum membrane"/>
    <property type="evidence" value="ECO:0007669"/>
    <property type="project" value="TreeGrafter"/>
</dbReference>
<keyword evidence="7 8" id="KW-0472">Membrane</keyword>
<dbReference type="GO" id="GO:0000139">
    <property type="term" value="C:Golgi membrane"/>
    <property type="evidence" value="ECO:0007669"/>
    <property type="project" value="UniProtKB-SubCell"/>
</dbReference>
<comment type="subcellular location">
    <subcellularLocation>
        <location evidence="1">Golgi apparatus membrane</location>
        <topology evidence="1">Multi-pass membrane protein</topology>
    </subcellularLocation>
</comment>
<feature type="transmembrane region" description="Helical" evidence="8">
    <location>
        <begin position="144"/>
        <end position="162"/>
    </location>
</feature>
<evidence type="ECO:0000256" key="1">
    <source>
        <dbReference type="ARBA" id="ARBA00004653"/>
    </source>
</evidence>
<gene>
    <name evidence="11" type="primary">LOC113391716</name>
</gene>
<keyword evidence="5 8" id="KW-1133">Transmembrane helix</keyword>
<dbReference type="PANTHER" id="PTHR12892">
    <property type="entry name" value="FGF RECEPTOR ACTIVATING PROTEIN 1"/>
    <property type="match status" value="1"/>
</dbReference>
<feature type="transmembrane region" description="Helical" evidence="8">
    <location>
        <begin position="21"/>
        <end position="43"/>
    </location>
</feature>
<evidence type="ECO:0000256" key="6">
    <source>
        <dbReference type="ARBA" id="ARBA00023034"/>
    </source>
</evidence>
<keyword evidence="6" id="KW-0333">Golgi apparatus</keyword>
<comment type="similarity">
    <text evidence="2">Belongs to the PGAP2 family.</text>
</comment>
<organism evidence="10 11">
    <name type="scientific">Vanessa tameamea</name>
    <name type="common">Kamehameha butterfly</name>
    <dbReference type="NCBI Taxonomy" id="334116"/>
    <lineage>
        <taxon>Eukaryota</taxon>
        <taxon>Metazoa</taxon>
        <taxon>Ecdysozoa</taxon>
        <taxon>Arthropoda</taxon>
        <taxon>Hexapoda</taxon>
        <taxon>Insecta</taxon>
        <taxon>Pterygota</taxon>
        <taxon>Neoptera</taxon>
        <taxon>Endopterygota</taxon>
        <taxon>Lepidoptera</taxon>
        <taxon>Glossata</taxon>
        <taxon>Ditrysia</taxon>
        <taxon>Papilionoidea</taxon>
        <taxon>Nymphalidae</taxon>
        <taxon>Nymphalinae</taxon>
        <taxon>Vanessa</taxon>
    </lineage>
</organism>
<evidence type="ECO:0000256" key="5">
    <source>
        <dbReference type="ARBA" id="ARBA00022989"/>
    </source>
</evidence>
<feature type="transmembrane region" description="Helical" evidence="8">
    <location>
        <begin position="183"/>
        <end position="200"/>
    </location>
</feature>
<feature type="transmembrane region" description="Helical" evidence="8">
    <location>
        <begin position="220"/>
        <end position="237"/>
    </location>
</feature>
<evidence type="ECO:0000256" key="3">
    <source>
        <dbReference type="ARBA" id="ARBA00022502"/>
    </source>
</evidence>